<dbReference type="KEGG" id="surl:BI350_09675"/>
<proteinExistence type="predicted"/>
<organism evidence="1 2">
    <name type="scientific">Sporosarcina ureilytica</name>
    <dbReference type="NCBI Taxonomy" id="298596"/>
    <lineage>
        <taxon>Bacteria</taxon>
        <taxon>Bacillati</taxon>
        <taxon>Bacillota</taxon>
        <taxon>Bacilli</taxon>
        <taxon>Bacillales</taxon>
        <taxon>Caryophanaceae</taxon>
        <taxon>Sporosarcina</taxon>
    </lineage>
</organism>
<evidence type="ECO:0000313" key="1">
    <source>
        <dbReference type="EMBL" id="AOV07774.1"/>
    </source>
</evidence>
<gene>
    <name evidence="1" type="ORF">BI350_09675</name>
</gene>
<dbReference type="CDD" id="cd02947">
    <property type="entry name" value="TRX_family"/>
    <property type="match status" value="1"/>
</dbReference>
<dbReference type="EMBL" id="CP017560">
    <property type="protein sequence ID" value="AOV07774.1"/>
    <property type="molecule type" value="Genomic_DNA"/>
</dbReference>
<protein>
    <submittedName>
        <fullName evidence="1">Thiol reductase thioredoxin</fullName>
    </submittedName>
</protein>
<dbReference type="Gene3D" id="3.40.30.10">
    <property type="entry name" value="Glutaredoxin"/>
    <property type="match status" value="1"/>
</dbReference>
<dbReference type="SUPFAM" id="SSF52833">
    <property type="entry name" value="Thioredoxin-like"/>
    <property type="match status" value="1"/>
</dbReference>
<accession>A0A1D8JGF9</accession>
<sequence length="109" mass="12795">MKTIQSYEEWQIAIKKHDSLLLFVKTNHCSVCEGLFPQVKALKESDALPFYVLNISDVPEMAGQLSLFTAPVVLLYYKEKEYARFARFVPMEDLKYRMQELIDGREQRD</sequence>
<dbReference type="AlphaFoldDB" id="A0A1D8JGF9"/>
<dbReference type="InterPro" id="IPR036249">
    <property type="entry name" value="Thioredoxin-like_sf"/>
</dbReference>
<keyword evidence="2" id="KW-1185">Reference proteome</keyword>
<dbReference type="Proteomes" id="UP000185746">
    <property type="component" value="Chromosome"/>
</dbReference>
<dbReference type="RefSeq" id="WP_075527915.1">
    <property type="nucleotide sequence ID" value="NZ_CP017560.1"/>
</dbReference>
<reference evidence="1 2" key="1">
    <citation type="submission" date="2016-09" db="EMBL/GenBank/DDBJ databases">
        <title>Complete genome sequence of the Lysinibacillus sphaericus LMG 22257, a specie of Bacillus with ureolytic activity that can effectively biodeposit calcium carbonate.</title>
        <authorList>
            <person name="Yan W."/>
        </authorList>
    </citation>
    <scope>NUCLEOTIDE SEQUENCE [LARGE SCALE GENOMIC DNA]</scope>
    <source>
        <strain evidence="1 2">LMG 22257</strain>
    </source>
</reference>
<evidence type="ECO:0000313" key="2">
    <source>
        <dbReference type="Proteomes" id="UP000185746"/>
    </source>
</evidence>
<name>A0A1D8JGF9_9BACL</name>